<dbReference type="OMA" id="EVMINDP"/>
<evidence type="ECO:0000313" key="2">
    <source>
        <dbReference type="EMBL" id="TKW03919.1"/>
    </source>
</evidence>
<reference evidence="2" key="1">
    <citation type="submission" date="2019-03" db="EMBL/GenBank/DDBJ databases">
        <title>WGS assembly of Setaria viridis.</title>
        <authorList>
            <person name="Huang P."/>
            <person name="Jenkins J."/>
            <person name="Grimwood J."/>
            <person name="Barry K."/>
            <person name="Healey A."/>
            <person name="Mamidi S."/>
            <person name="Sreedasyam A."/>
            <person name="Shu S."/>
            <person name="Feldman M."/>
            <person name="Wu J."/>
            <person name="Yu Y."/>
            <person name="Chen C."/>
            <person name="Johnson J."/>
            <person name="Rokhsar D."/>
            <person name="Baxter I."/>
            <person name="Schmutz J."/>
            <person name="Brutnell T."/>
            <person name="Kellogg E."/>
        </authorList>
    </citation>
    <scope>NUCLEOTIDE SEQUENCE [LARGE SCALE GENOMIC DNA]</scope>
</reference>
<dbReference type="PANTHER" id="PTHR33075">
    <property type="entry name" value="OS02G0499800 PROTEIN"/>
    <property type="match status" value="1"/>
</dbReference>
<gene>
    <name evidence="2" type="ORF">SEVIR_7G075100v2</name>
</gene>
<feature type="region of interest" description="Disordered" evidence="1">
    <location>
        <begin position="30"/>
        <end position="56"/>
    </location>
</feature>
<dbReference type="EMBL" id="CM016558">
    <property type="protein sequence ID" value="TKW03919.1"/>
    <property type="molecule type" value="Genomic_DNA"/>
</dbReference>
<evidence type="ECO:0000256" key="1">
    <source>
        <dbReference type="SAM" id="MobiDB-lite"/>
    </source>
</evidence>
<dbReference type="Gramene" id="TKW03919">
    <property type="protein sequence ID" value="TKW03919"/>
    <property type="gene ID" value="SEVIR_7G075100v2"/>
</dbReference>
<name>A0A4U6TT43_SETVI</name>
<accession>A0A4U6TT43</accession>
<dbReference type="PANTHER" id="PTHR33075:SF7">
    <property type="entry name" value="OS02G0303350 PROTEIN"/>
    <property type="match status" value="1"/>
</dbReference>
<feature type="compositionally biased region" description="Basic and acidic residues" evidence="1">
    <location>
        <begin position="71"/>
        <end position="80"/>
    </location>
</feature>
<keyword evidence="3" id="KW-1185">Reference proteome</keyword>
<dbReference type="Proteomes" id="UP000298652">
    <property type="component" value="Chromosome 7"/>
</dbReference>
<evidence type="ECO:0000313" key="3">
    <source>
        <dbReference type="Proteomes" id="UP000298652"/>
    </source>
</evidence>
<organism evidence="2 3">
    <name type="scientific">Setaria viridis</name>
    <name type="common">Green bristlegrass</name>
    <name type="synonym">Setaria italica subsp. viridis</name>
    <dbReference type="NCBI Taxonomy" id="4556"/>
    <lineage>
        <taxon>Eukaryota</taxon>
        <taxon>Viridiplantae</taxon>
        <taxon>Streptophyta</taxon>
        <taxon>Embryophyta</taxon>
        <taxon>Tracheophyta</taxon>
        <taxon>Spermatophyta</taxon>
        <taxon>Magnoliopsida</taxon>
        <taxon>Liliopsida</taxon>
        <taxon>Poales</taxon>
        <taxon>Poaceae</taxon>
        <taxon>PACMAD clade</taxon>
        <taxon>Panicoideae</taxon>
        <taxon>Panicodae</taxon>
        <taxon>Paniceae</taxon>
        <taxon>Cenchrinae</taxon>
        <taxon>Setaria</taxon>
    </lineage>
</organism>
<dbReference type="AlphaFoldDB" id="A0A4U6TT43"/>
<feature type="region of interest" description="Disordered" evidence="1">
    <location>
        <begin position="71"/>
        <end position="98"/>
    </location>
</feature>
<proteinExistence type="predicted"/>
<protein>
    <submittedName>
        <fullName evidence="2">Uncharacterized protein</fullName>
    </submittedName>
</protein>
<sequence>MLTIMVDSADDDFDMSESVPAIKEILDQEEDEHELSIIEKTPSSTPRKRRDKKMKEPLDVRFVRRSRRLKKDLQGFRDETSAAAPAPTPLEAVPSPAPHLSVENVQGIATGFLQIQPMVVSAEALNKLNGDNVPSVL</sequence>